<dbReference type="InterPro" id="IPR001680">
    <property type="entry name" value="WD40_rpt"/>
</dbReference>
<protein>
    <recommendedName>
        <fullName evidence="4">WD repeat-containing protein 74</fullName>
    </recommendedName>
</protein>
<dbReference type="InterPro" id="IPR036322">
    <property type="entry name" value="WD40_repeat_dom_sf"/>
</dbReference>
<dbReference type="EMBL" id="JBBPBK010000009">
    <property type="protein sequence ID" value="KAK9278218.1"/>
    <property type="molecule type" value="Genomic_DNA"/>
</dbReference>
<feature type="compositionally biased region" description="Basic and acidic residues" evidence="1">
    <location>
        <begin position="412"/>
        <end position="421"/>
    </location>
</feature>
<dbReference type="GO" id="GO:0042273">
    <property type="term" value="P:ribosomal large subunit biogenesis"/>
    <property type="evidence" value="ECO:0007669"/>
    <property type="project" value="InterPro"/>
</dbReference>
<name>A0AAP0RJC8_LIQFO</name>
<evidence type="ECO:0000256" key="1">
    <source>
        <dbReference type="SAM" id="MobiDB-lite"/>
    </source>
</evidence>
<accession>A0AAP0RJC8</accession>
<feature type="region of interest" description="Disordered" evidence="1">
    <location>
        <begin position="360"/>
        <end position="421"/>
    </location>
</feature>
<dbReference type="Proteomes" id="UP001415857">
    <property type="component" value="Unassembled WGS sequence"/>
</dbReference>
<evidence type="ECO:0000313" key="3">
    <source>
        <dbReference type="Proteomes" id="UP001415857"/>
    </source>
</evidence>
<dbReference type="PANTHER" id="PTHR16038:SF4">
    <property type="entry name" value="WD REPEAT-CONTAINING PROTEIN 74"/>
    <property type="match status" value="1"/>
</dbReference>
<keyword evidence="3" id="KW-1185">Reference proteome</keyword>
<proteinExistence type="predicted"/>
<dbReference type="SUPFAM" id="SSF50978">
    <property type="entry name" value="WD40 repeat-like"/>
    <property type="match status" value="1"/>
</dbReference>
<reference evidence="2 3" key="1">
    <citation type="journal article" date="2024" name="Plant J.">
        <title>Genome sequences and population genomics reveal climatic adaptation and genomic divergence between two closely related sweetgum species.</title>
        <authorList>
            <person name="Xu W.Q."/>
            <person name="Ren C.Q."/>
            <person name="Zhang X.Y."/>
            <person name="Comes H.P."/>
            <person name="Liu X.H."/>
            <person name="Li Y.G."/>
            <person name="Kettle C.J."/>
            <person name="Jalonen R."/>
            <person name="Gaisberger H."/>
            <person name="Ma Y.Z."/>
            <person name="Qiu Y.X."/>
        </authorList>
    </citation>
    <scope>NUCLEOTIDE SEQUENCE [LARGE SCALE GENOMIC DNA]</scope>
    <source>
        <strain evidence="2">Hangzhou</strain>
    </source>
</reference>
<dbReference type="GO" id="GO:0030687">
    <property type="term" value="C:preribosome, large subunit precursor"/>
    <property type="evidence" value="ECO:0007669"/>
    <property type="project" value="TreeGrafter"/>
</dbReference>
<organism evidence="2 3">
    <name type="scientific">Liquidambar formosana</name>
    <name type="common">Formosan gum</name>
    <dbReference type="NCBI Taxonomy" id="63359"/>
    <lineage>
        <taxon>Eukaryota</taxon>
        <taxon>Viridiplantae</taxon>
        <taxon>Streptophyta</taxon>
        <taxon>Embryophyta</taxon>
        <taxon>Tracheophyta</taxon>
        <taxon>Spermatophyta</taxon>
        <taxon>Magnoliopsida</taxon>
        <taxon>eudicotyledons</taxon>
        <taxon>Gunneridae</taxon>
        <taxon>Pentapetalae</taxon>
        <taxon>Saxifragales</taxon>
        <taxon>Altingiaceae</taxon>
        <taxon>Liquidambar</taxon>
    </lineage>
</organism>
<dbReference type="InterPro" id="IPR037379">
    <property type="entry name" value="WDR74/Nsa1"/>
</dbReference>
<dbReference type="AlphaFoldDB" id="A0AAP0RJC8"/>
<dbReference type="GO" id="GO:0005730">
    <property type="term" value="C:nucleolus"/>
    <property type="evidence" value="ECO:0007669"/>
    <property type="project" value="InterPro"/>
</dbReference>
<dbReference type="CDD" id="cd22857">
    <property type="entry name" value="WDR74"/>
    <property type="match status" value="1"/>
</dbReference>
<dbReference type="Gene3D" id="2.130.10.10">
    <property type="entry name" value="YVTN repeat-like/Quinoprotein amine dehydrogenase"/>
    <property type="match status" value="1"/>
</dbReference>
<gene>
    <name evidence="2" type="ORF">L1049_027779</name>
</gene>
<dbReference type="PANTHER" id="PTHR16038">
    <property type="entry name" value="NOP SEVEN ASSOCIATED PROTEIN 1"/>
    <property type="match status" value="1"/>
</dbReference>
<sequence length="421" mass="45806">MPRTSALECPGCPSIRALTFDVLGFVKVTEARGKQGGVPKVVERWGEPDSSKCVLAASIDDRKPDPLLAVARKNGLIEVLSPLNGDLRVSISNVGDAGLQSEDNSIVGLHLFRKQMSDLSSRSCTLLTCTTKGNASVRSIEVPKSPVDSINSGSSTTWNVCAAGNILCSKVDGNENYALFGGKGVEVNVWDLEKCTKLWTAKSPAKNSLGIFTPTWFTSATFLNKDDHRKFVAGTYSHQVRLYDISAQRRPVISFDFRESPIKAVTEDLDGHTIYVGNGSGDLASFDIRTGKLLGCFLGKCSGSIRSIARHPELSVIGSCGLDCYLRFWDTNTRQLLSAVFLKQHLTNVIFDSNFDGEEPVGSSADLQSNETQDVDEIQDGDEEVLPVKRKKAPKENRASKKLKPKKKCKKLKGEIADDAS</sequence>
<comment type="caution">
    <text evidence="2">The sequence shown here is derived from an EMBL/GenBank/DDBJ whole genome shotgun (WGS) entry which is preliminary data.</text>
</comment>
<evidence type="ECO:0000313" key="2">
    <source>
        <dbReference type="EMBL" id="KAK9278218.1"/>
    </source>
</evidence>
<feature type="compositionally biased region" description="Acidic residues" evidence="1">
    <location>
        <begin position="373"/>
        <end position="385"/>
    </location>
</feature>
<dbReference type="FunFam" id="2.130.10.10:FF:001732">
    <property type="entry name" value="WD repeat-containing protein 74"/>
    <property type="match status" value="1"/>
</dbReference>
<dbReference type="InterPro" id="IPR015943">
    <property type="entry name" value="WD40/YVTN_repeat-like_dom_sf"/>
</dbReference>
<feature type="compositionally biased region" description="Basic residues" evidence="1">
    <location>
        <begin position="400"/>
        <end position="411"/>
    </location>
</feature>
<evidence type="ECO:0008006" key="4">
    <source>
        <dbReference type="Google" id="ProtNLM"/>
    </source>
</evidence>
<dbReference type="SMART" id="SM00320">
    <property type="entry name" value="WD40"/>
    <property type="match status" value="3"/>
</dbReference>